<dbReference type="AlphaFoldDB" id="A0A9P5PNW8"/>
<comment type="caution">
    <text evidence="1">The sequence shown here is derived from an EMBL/GenBank/DDBJ whole genome shotgun (WGS) entry which is preliminary data.</text>
</comment>
<evidence type="ECO:0000313" key="2">
    <source>
        <dbReference type="Proteomes" id="UP000772434"/>
    </source>
</evidence>
<protein>
    <submittedName>
        <fullName evidence="1">Uncharacterized protein</fullName>
    </submittedName>
</protein>
<accession>A0A9P5PNW8</accession>
<sequence>MLLMRPEAGSSGVLTQISLVVYHHVAHVVLHAHGCITAYLYVMFSVEALKAETICPPLNLISSRPTINVEYMNANQNQCQLVWSTPWKLLTRRGRARAVLDTRDMRYSNLHASAESNFGALVIATNTATTSHLIFRRRFNERKLDSKGAECASGLLESNTDLAGICSRVLPLVQQMQWVYPVVRILVFAPGSILVGSTQSD</sequence>
<proteinExistence type="predicted"/>
<reference evidence="1" key="1">
    <citation type="submission" date="2020-11" db="EMBL/GenBank/DDBJ databases">
        <authorList>
            <consortium name="DOE Joint Genome Institute"/>
            <person name="Ahrendt S."/>
            <person name="Riley R."/>
            <person name="Andreopoulos W."/>
            <person name="Labutti K."/>
            <person name="Pangilinan J."/>
            <person name="Ruiz-Duenas F.J."/>
            <person name="Barrasa J.M."/>
            <person name="Sanchez-Garcia M."/>
            <person name="Camarero S."/>
            <person name="Miyauchi S."/>
            <person name="Serrano A."/>
            <person name="Linde D."/>
            <person name="Babiker R."/>
            <person name="Drula E."/>
            <person name="Ayuso-Fernandez I."/>
            <person name="Pacheco R."/>
            <person name="Padilla G."/>
            <person name="Ferreira P."/>
            <person name="Barriuso J."/>
            <person name="Kellner H."/>
            <person name="Castanera R."/>
            <person name="Alfaro M."/>
            <person name="Ramirez L."/>
            <person name="Pisabarro A.G."/>
            <person name="Kuo A."/>
            <person name="Tritt A."/>
            <person name="Lipzen A."/>
            <person name="He G."/>
            <person name="Yan M."/>
            <person name="Ng V."/>
            <person name="Cullen D."/>
            <person name="Martin F."/>
            <person name="Rosso M.-N."/>
            <person name="Henrissat B."/>
            <person name="Hibbett D."/>
            <person name="Martinez A.T."/>
            <person name="Grigoriev I.V."/>
        </authorList>
    </citation>
    <scope>NUCLEOTIDE SEQUENCE</scope>
    <source>
        <strain evidence="1">AH 40177</strain>
    </source>
</reference>
<dbReference type="Proteomes" id="UP000772434">
    <property type="component" value="Unassembled WGS sequence"/>
</dbReference>
<organism evidence="1 2">
    <name type="scientific">Rhodocollybia butyracea</name>
    <dbReference type="NCBI Taxonomy" id="206335"/>
    <lineage>
        <taxon>Eukaryota</taxon>
        <taxon>Fungi</taxon>
        <taxon>Dikarya</taxon>
        <taxon>Basidiomycota</taxon>
        <taxon>Agaricomycotina</taxon>
        <taxon>Agaricomycetes</taxon>
        <taxon>Agaricomycetidae</taxon>
        <taxon>Agaricales</taxon>
        <taxon>Marasmiineae</taxon>
        <taxon>Omphalotaceae</taxon>
        <taxon>Rhodocollybia</taxon>
    </lineage>
</organism>
<dbReference type="EMBL" id="JADNRY010000075">
    <property type="protein sequence ID" value="KAF9067328.1"/>
    <property type="molecule type" value="Genomic_DNA"/>
</dbReference>
<name>A0A9P5PNW8_9AGAR</name>
<gene>
    <name evidence="1" type="ORF">BDP27DRAFT_1403901</name>
</gene>
<keyword evidence="2" id="KW-1185">Reference proteome</keyword>
<evidence type="ECO:0000313" key="1">
    <source>
        <dbReference type="EMBL" id="KAF9067328.1"/>
    </source>
</evidence>